<evidence type="ECO:0000256" key="2">
    <source>
        <dbReference type="ARBA" id="ARBA00004141"/>
    </source>
</evidence>
<dbReference type="Gene3D" id="3.30.450.20">
    <property type="entry name" value="PAS domain"/>
    <property type="match status" value="1"/>
</dbReference>
<evidence type="ECO:0000256" key="11">
    <source>
        <dbReference type="ARBA" id="ARBA00023012"/>
    </source>
</evidence>
<dbReference type="InterPro" id="IPR003594">
    <property type="entry name" value="HATPase_dom"/>
</dbReference>
<dbReference type="SUPFAM" id="SSF55781">
    <property type="entry name" value="GAF domain-like"/>
    <property type="match status" value="1"/>
</dbReference>
<keyword evidence="10" id="KW-1133">Transmembrane helix</keyword>
<evidence type="ECO:0000256" key="3">
    <source>
        <dbReference type="ARBA" id="ARBA00012438"/>
    </source>
</evidence>
<dbReference type="GO" id="GO:0000156">
    <property type="term" value="F:phosphorelay response regulator activity"/>
    <property type="evidence" value="ECO:0007669"/>
    <property type="project" value="TreeGrafter"/>
</dbReference>
<dbReference type="CDD" id="cd00082">
    <property type="entry name" value="HisKA"/>
    <property type="match status" value="1"/>
</dbReference>
<protein>
    <recommendedName>
        <fullName evidence="3">histidine kinase</fullName>
        <ecNumber evidence="3">2.7.13.3</ecNumber>
    </recommendedName>
</protein>
<dbReference type="GO" id="GO:0005524">
    <property type="term" value="F:ATP binding"/>
    <property type="evidence" value="ECO:0007669"/>
    <property type="project" value="UniProtKB-KW"/>
</dbReference>
<keyword evidence="9" id="KW-0067">ATP-binding</keyword>
<evidence type="ECO:0000259" key="13">
    <source>
        <dbReference type="PROSITE" id="PS50109"/>
    </source>
</evidence>
<dbReference type="SMART" id="SM00065">
    <property type="entry name" value="GAF"/>
    <property type="match status" value="1"/>
</dbReference>
<dbReference type="SUPFAM" id="SSF47384">
    <property type="entry name" value="Homodimeric domain of signal transducing histidine kinase"/>
    <property type="match status" value="1"/>
</dbReference>
<dbReference type="CDD" id="cd00130">
    <property type="entry name" value="PAS"/>
    <property type="match status" value="1"/>
</dbReference>
<dbReference type="Pfam" id="PF13185">
    <property type="entry name" value="GAF_2"/>
    <property type="match status" value="1"/>
</dbReference>
<keyword evidence="7" id="KW-0547">Nucleotide-binding</keyword>
<dbReference type="InterPro" id="IPR036890">
    <property type="entry name" value="HATPase_C_sf"/>
</dbReference>
<dbReference type="Proteomes" id="UP000287224">
    <property type="component" value="Unassembled WGS sequence"/>
</dbReference>
<keyword evidence="8" id="KW-0418">Kinase</keyword>
<dbReference type="SMART" id="SM00388">
    <property type="entry name" value="HisKA"/>
    <property type="match status" value="1"/>
</dbReference>
<dbReference type="SUPFAM" id="SSF55874">
    <property type="entry name" value="ATPase domain of HSP90 chaperone/DNA topoisomerase II/histidine kinase"/>
    <property type="match status" value="1"/>
</dbReference>
<dbReference type="RefSeq" id="WP_126597359.1">
    <property type="nucleotide sequence ID" value="NZ_BIFQ01000001.1"/>
</dbReference>
<dbReference type="PROSITE" id="PS50112">
    <property type="entry name" value="PAS"/>
    <property type="match status" value="1"/>
</dbReference>
<name>A0A401ZHQ7_9CHLR</name>
<comment type="caution">
    <text evidence="15">The sequence shown here is derived from an EMBL/GenBank/DDBJ whole genome shotgun (WGS) entry which is preliminary data.</text>
</comment>
<keyword evidence="12" id="KW-0472">Membrane</keyword>
<keyword evidence="4" id="KW-0597">Phosphoprotein</keyword>
<reference evidence="16" key="1">
    <citation type="submission" date="2018-12" db="EMBL/GenBank/DDBJ databases">
        <title>Tengunoibacter tsumagoiensis gen. nov., sp. nov., Dictyobacter kobayashii sp. nov., D. alpinus sp. nov., and D. joshuensis sp. nov. and description of Dictyobacteraceae fam. nov. within the order Ktedonobacterales isolated from Tengu-no-mugimeshi.</title>
        <authorList>
            <person name="Wang C.M."/>
            <person name="Zheng Y."/>
            <person name="Sakai Y."/>
            <person name="Toyoda A."/>
            <person name="Minakuchi Y."/>
            <person name="Abe K."/>
            <person name="Yokota A."/>
            <person name="Yabe S."/>
        </authorList>
    </citation>
    <scope>NUCLEOTIDE SEQUENCE [LARGE SCALE GENOMIC DNA]</scope>
    <source>
        <strain evidence="16">S-27</strain>
    </source>
</reference>
<dbReference type="InterPro" id="IPR035965">
    <property type="entry name" value="PAS-like_dom_sf"/>
</dbReference>
<feature type="domain" description="Histidine kinase" evidence="13">
    <location>
        <begin position="347"/>
        <end position="579"/>
    </location>
</feature>
<comment type="catalytic activity">
    <reaction evidence="1">
        <text>ATP + protein L-histidine = ADP + protein N-phospho-L-histidine.</text>
        <dbReference type="EC" id="2.7.13.3"/>
    </reaction>
</comment>
<keyword evidence="6" id="KW-0812">Transmembrane</keyword>
<comment type="subcellular location">
    <subcellularLocation>
        <location evidence="2">Membrane</location>
        <topology evidence="2">Multi-pass membrane protein</topology>
    </subcellularLocation>
</comment>
<dbReference type="SMART" id="SM00387">
    <property type="entry name" value="HATPase_c"/>
    <property type="match status" value="1"/>
</dbReference>
<dbReference type="PANTHER" id="PTHR42878:SF7">
    <property type="entry name" value="SENSOR HISTIDINE KINASE GLRK"/>
    <property type="match status" value="1"/>
</dbReference>
<dbReference type="GO" id="GO:0007234">
    <property type="term" value="P:osmosensory signaling via phosphorelay pathway"/>
    <property type="evidence" value="ECO:0007669"/>
    <property type="project" value="TreeGrafter"/>
</dbReference>
<dbReference type="InterPro" id="IPR003661">
    <property type="entry name" value="HisK_dim/P_dom"/>
</dbReference>
<dbReference type="Gene3D" id="1.10.287.130">
    <property type="match status" value="1"/>
</dbReference>
<evidence type="ECO:0000259" key="14">
    <source>
        <dbReference type="PROSITE" id="PS50112"/>
    </source>
</evidence>
<dbReference type="GO" id="GO:0030295">
    <property type="term" value="F:protein kinase activator activity"/>
    <property type="evidence" value="ECO:0007669"/>
    <property type="project" value="TreeGrafter"/>
</dbReference>
<evidence type="ECO:0000256" key="12">
    <source>
        <dbReference type="ARBA" id="ARBA00023136"/>
    </source>
</evidence>
<keyword evidence="11" id="KW-0902">Two-component regulatory system</keyword>
<dbReference type="InterPro" id="IPR036097">
    <property type="entry name" value="HisK_dim/P_sf"/>
</dbReference>
<accession>A0A401ZHQ7</accession>
<dbReference type="Gene3D" id="3.30.450.40">
    <property type="match status" value="1"/>
</dbReference>
<dbReference type="Pfam" id="PF00512">
    <property type="entry name" value="HisKA"/>
    <property type="match status" value="1"/>
</dbReference>
<dbReference type="InterPro" id="IPR000014">
    <property type="entry name" value="PAS"/>
</dbReference>
<dbReference type="PANTHER" id="PTHR42878">
    <property type="entry name" value="TWO-COMPONENT HISTIDINE KINASE"/>
    <property type="match status" value="1"/>
</dbReference>
<evidence type="ECO:0000256" key="5">
    <source>
        <dbReference type="ARBA" id="ARBA00022679"/>
    </source>
</evidence>
<evidence type="ECO:0000256" key="6">
    <source>
        <dbReference type="ARBA" id="ARBA00022692"/>
    </source>
</evidence>
<dbReference type="FunFam" id="1.10.287.130:FF:000001">
    <property type="entry name" value="Two-component sensor histidine kinase"/>
    <property type="match status" value="1"/>
</dbReference>
<evidence type="ECO:0000256" key="7">
    <source>
        <dbReference type="ARBA" id="ARBA00022741"/>
    </source>
</evidence>
<dbReference type="Gene3D" id="3.30.565.10">
    <property type="entry name" value="Histidine kinase-like ATPase, C-terminal domain"/>
    <property type="match status" value="1"/>
</dbReference>
<evidence type="ECO:0000256" key="1">
    <source>
        <dbReference type="ARBA" id="ARBA00000085"/>
    </source>
</evidence>
<dbReference type="OrthoDB" id="9777816at2"/>
<proteinExistence type="predicted"/>
<evidence type="ECO:0000256" key="4">
    <source>
        <dbReference type="ARBA" id="ARBA00022553"/>
    </source>
</evidence>
<dbReference type="InterPro" id="IPR050351">
    <property type="entry name" value="BphY/WalK/GraS-like"/>
</dbReference>
<dbReference type="PRINTS" id="PR00344">
    <property type="entry name" value="BCTRLSENSOR"/>
</dbReference>
<dbReference type="EMBL" id="BIFQ01000001">
    <property type="protein sequence ID" value="GCE06414.1"/>
    <property type="molecule type" value="Genomic_DNA"/>
</dbReference>
<organism evidence="15 16">
    <name type="scientific">Dictyobacter aurantiacus</name>
    <dbReference type="NCBI Taxonomy" id="1936993"/>
    <lineage>
        <taxon>Bacteria</taxon>
        <taxon>Bacillati</taxon>
        <taxon>Chloroflexota</taxon>
        <taxon>Ktedonobacteria</taxon>
        <taxon>Ktedonobacterales</taxon>
        <taxon>Dictyobacteraceae</taxon>
        <taxon>Dictyobacter</taxon>
    </lineage>
</organism>
<keyword evidence="16" id="KW-1185">Reference proteome</keyword>
<evidence type="ECO:0000256" key="10">
    <source>
        <dbReference type="ARBA" id="ARBA00022989"/>
    </source>
</evidence>
<evidence type="ECO:0000256" key="9">
    <source>
        <dbReference type="ARBA" id="ARBA00022840"/>
    </source>
</evidence>
<dbReference type="CDD" id="cd00075">
    <property type="entry name" value="HATPase"/>
    <property type="match status" value="1"/>
</dbReference>
<dbReference type="InterPro" id="IPR005467">
    <property type="entry name" value="His_kinase_dom"/>
</dbReference>
<dbReference type="InterPro" id="IPR004358">
    <property type="entry name" value="Sig_transdc_His_kin-like_C"/>
</dbReference>
<dbReference type="Pfam" id="PF02518">
    <property type="entry name" value="HATPase_c"/>
    <property type="match status" value="1"/>
</dbReference>
<dbReference type="EC" id="2.7.13.3" evidence="3"/>
<dbReference type="AlphaFoldDB" id="A0A401ZHQ7"/>
<evidence type="ECO:0000256" key="8">
    <source>
        <dbReference type="ARBA" id="ARBA00022777"/>
    </source>
</evidence>
<feature type="domain" description="PAS" evidence="14">
    <location>
        <begin position="210"/>
        <end position="284"/>
    </location>
</feature>
<evidence type="ECO:0000313" key="15">
    <source>
        <dbReference type="EMBL" id="GCE06414.1"/>
    </source>
</evidence>
<gene>
    <name evidence="15" type="ORF">KDAU_37430</name>
</gene>
<dbReference type="InterPro" id="IPR003018">
    <property type="entry name" value="GAF"/>
</dbReference>
<evidence type="ECO:0000313" key="16">
    <source>
        <dbReference type="Proteomes" id="UP000287224"/>
    </source>
</evidence>
<keyword evidence="5" id="KW-0808">Transferase</keyword>
<dbReference type="InterPro" id="IPR029016">
    <property type="entry name" value="GAF-like_dom_sf"/>
</dbReference>
<dbReference type="GO" id="GO:0000155">
    <property type="term" value="F:phosphorelay sensor kinase activity"/>
    <property type="evidence" value="ECO:0007669"/>
    <property type="project" value="InterPro"/>
</dbReference>
<dbReference type="PROSITE" id="PS50109">
    <property type="entry name" value="HIS_KIN"/>
    <property type="match status" value="1"/>
</dbReference>
<dbReference type="GO" id="GO:0016020">
    <property type="term" value="C:membrane"/>
    <property type="evidence" value="ECO:0007669"/>
    <property type="project" value="UniProtKB-SubCell"/>
</dbReference>
<dbReference type="SUPFAM" id="SSF55785">
    <property type="entry name" value="PYP-like sensor domain (PAS domain)"/>
    <property type="match status" value="1"/>
</dbReference>
<dbReference type="FunFam" id="3.30.565.10:FF:000006">
    <property type="entry name" value="Sensor histidine kinase WalK"/>
    <property type="match status" value="1"/>
</dbReference>
<sequence length="595" mass="65886">MESSVQSDLQAADIPYRSPNMQSADRLSALKQEMEYLNTIGKQFVAAFDRFQVHRALLAALQDLYSFSACCILLTGNPIDLFIIPCYPLNGSFLEAMIQRIASAANALNFPAITPEQLARSAYFDAPDELAQRRKQGEISSTTIGSGLNIPLTVENRIIGMLSLFDEKPGTFDADLLQLTTMIADYAAVALDNVRLRERENALWREAELERMRLELIIGSMAEGLLITDAKGAITSLNTSAEQLLAQAQTEFTPGVPLRQLAETSSVPWLPRLADIIHQALSGHTVKNQELVAGQEDDRVPLTLNISAAPLHDASEFATRPVGVVAVVNDVTSSKQVEKLKDDFVSVVSHELRTPLTAIKGYTQHLVRRVERRLRKLRSSTEGAVIDSPESQDLRSLSIIQSQTEHLERLVNDLLDLSQVQWGQIHLHYETFDLPAVLGELVRSVQASAEQHSLILETTDREARVVADRARIEQVIGNILDNAVKYSPHGGQVIVRLYRQPSQYHISITDQGIGVNPEHFEHIFERFYRIHNTSSQHYAGIGLGLYVAKAIIDRHGGQIWLENNQGTGSTFHVTLPMVPPSNEQPGTTSTGNTTL</sequence>